<dbReference type="SUPFAM" id="SSF55008">
    <property type="entry name" value="HMA, heavy metal-associated domain"/>
    <property type="match status" value="1"/>
</dbReference>
<protein>
    <submittedName>
        <fullName evidence="3">Heavy metal-associated isoprenylated plant protein 21</fullName>
    </submittedName>
</protein>
<evidence type="ECO:0000313" key="4">
    <source>
        <dbReference type="Proteomes" id="UP000289340"/>
    </source>
</evidence>
<evidence type="ECO:0000256" key="1">
    <source>
        <dbReference type="ARBA" id="ARBA00022723"/>
    </source>
</evidence>
<dbReference type="InterPro" id="IPR006121">
    <property type="entry name" value="HMA_dom"/>
</dbReference>
<keyword evidence="4" id="KW-1185">Reference proteome</keyword>
<dbReference type="InterPro" id="IPR036163">
    <property type="entry name" value="HMA_dom_sf"/>
</dbReference>
<dbReference type="CDD" id="cd00371">
    <property type="entry name" value="HMA"/>
    <property type="match status" value="1"/>
</dbReference>
<gene>
    <name evidence="3" type="ORF">D0Y65_050021</name>
</gene>
<reference evidence="3 4" key="1">
    <citation type="submission" date="2018-09" db="EMBL/GenBank/DDBJ databases">
        <title>A high-quality reference genome of wild soybean provides a powerful tool to mine soybean genomes.</title>
        <authorList>
            <person name="Xie M."/>
            <person name="Chung C.Y.L."/>
            <person name="Li M.-W."/>
            <person name="Wong F.-L."/>
            <person name="Chan T.-F."/>
            <person name="Lam H.-M."/>
        </authorList>
    </citation>
    <scope>NUCLEOTIDE SEQUENCE [LARGE SCALE GENOMIC DNA]</scope>
    <source>
        <strain evidence="4">cv. W05</strain>
        <tissue evidence="3">Hypocotyl of etiolated seedlings</tissue>
    </source>
</reference>
<feature type="non-terminal residue" evidence="3">
    <location>
        <position position="1"/>
    </location>
</feature>
<keyword evidence="1" id="KW-0479">Metal-binding</keyword>
<dbReference type="GO" id="GO:0046872">
    <property type="term" value="F:metal ion binding"/>
    <property type="evidence" value="ECO:0007669"/>
    <property type="project" value="UniProtKB-KW"/>
</dbReference>
<evidence type="ECO:0000259" key="2">
    <source>
        <dbReference type="PROSITE" id="PS50846"/>
    </source>
</evidence>
<dbReference type="EMBL" id="QZWG01000019">
    <property type="protein sequence ID" value="RZB45774.1"/>
    <property type="molecule type" value="Genomic_DNA"/>
</dbReference>
<accession>A0A445FAC3</accession>
<evidence type="ECO:0000313" key="3">
    <source>
        <dbReference type="EMBL" id="RZB45774.1"/>
    </source>
</evidence>
<sequence length="320" mass="35988">APDLLELLFHKGSKLLIGELPSILDGSAIVKAQPQDDSKATLAPKINPDESWLSFDQEASVLHNKFDEADDIAFVEGALVFPCGRGTTLEKENKEQVLEVQLPGKKVVNSAAFWNGLRGQKLKKFDNVKKNIVVSACGYLINKVFWSDINRRIMVIAIQQQNTGHIAEATKRPRRKMGALDYLSNFCTVTSTRTKQKAMQTAEIKVRMDCDGCERRVRNAVSSIKGVKSVEVNRKESRVVVRGYVDPKKVLKRVRSTGKVRAQFWPYVEQHLVYHPYAPGVYDRRAPSGYVRNVFQPSSHAQDNFLSFFSDDNVNACSIM</sequence>
<proteinExistence type="predicted"/>
<dbReference type="PANTHER" id="PTHR22814:SF110">
    <property type="entry name" value="HEAVY METAL-ASSOCIATED ISOPRENYLATED PLANT PROTEIN 21"/>
    <property type="match status" value="1"/>
</dbReference>
<dbReference type="Pfam" id="PF00403">
    <property type="entry name" value="HMA"/>
    <property type="match status" value="1"/>
</dbReference>
<dbReference type="AlphaFoldDB" id="A0A445FAC3"/>
<dbReference type="PANTHER" id="PTHR22814">
    <property type="entry name" value="COPPER TRANSPORT PROTEIN ATOX1-RELATED"/>
    <property type="match status" value="1"/>
</dbReference>
<dbReference type="Gene3D" id="3.40.50.12230">
    <property type="match status" value="1"/>
</dbReference>
<dbReference type="PROSITE" id="PS50846">
    <property type="entry name" value="HMA_2"/>
    <property type="match status" value="1"/>
</dbReference>
<name>A0A445FAC3_GLYSO</name>
<dbReference type="Proteomes" id="UP000289340">
    <property type="component" value="Chromosome 19"/>
</dbReference>
<organism evidence="3 4">
    <name type="scientific">Glycine soja</name>
    <name type="common">Wild soybean</name>
    <dbReference type="NCBI Taxonomy" id="3848"/>
    <lineage>
        <taxon>Eukaryota</taxon>
        <taxon>Viridiplantae</taxon>
        <taxon>Streptophyta</taxon>
        <taxon>Embryophyta</taxon>
        <taxon>Tracheophyta</taxon>
        <taxon>Spermatophyta</taxon>
        <taxon>Magnoliopsida</taxon>
        <taxon>eudicotyledons</taxon>
        <taxon>Gunneridae</taxon>
        <taxon>Pentapetalae</taxon>
        <taxon>rosids</taxon>
        <taxon>fabids</taxon>
        <taxon>Fabales</taxon>
        <taxon>Fabaceae</taxon>
        <taxon>Papilionoideae</taxon>
        <taxon>50 kb inversion clade</taxon>
        <taxon>NPAAA clade</taxon>
        <taxon>indigoferoid/millettioid clade</taxon>
        <taxon>Phaseoleae</taxon>
        <taxon>Glycine</taxon>
        <taxon>Glycine subgen. Soja</taxon>
    </lineage>
</organism>
<feature type="domain" description="HMA" evidence="2">
    <location>
        <begin position="199"/>
        <end position="262"/>
    </location>
</feature>
<comment type="caution">
    <text evidence="3">The sequence shown here is derived from an EMBL/GenBank/DDBJ whole genome shotgun (WGS) entry which is preliminary data.</text>
</comment>
<dbReference type="Gene3D" id="3.30.70.100">
    <property type="match status" value="1"/>
</dbReference>